<dbReference type="GO" id="GO:0000155">
    <property type="term" value="F:phosphorelay sensor kinase activity"/>
    <property type="evidence" value="ECO:0007669"/>
    <property type="project" value="InterPro"/>
</dbReference>
<dbReference type="Pfam" id="PF21623">
    <property type="entry name" value="HK_sensor_dom_bact"/>
    <property type="match status" value="1"/>
</dbReference>
<dbReference type="RefSeq" id="WP_102967045.1">
    <property type="nucleotide sequence ID" value="NZ_POSK01000015.1"/>
</dbReference>
<feature type="transmembrane region" description="Helical" evidence="9">
    <location>
        <begin position="12"/>
        <end position="33"/>
    </location>
</feature>
<dbReference type="OrthoDB" id="1931120at2"/>
<comment type="caution">
    <text evidence="11">The sequence shown here is derived from an EMBL/GenBank/DDBJ whole genome shotgun (WGS) entry which is preliminary data.</text>
</comment>
<evidence type="ECO:0000256" key="1">
    <source>
        <dbReference type="ARBA" id="ARBA00000085"/>
    </source>
</evidence>
<comment type="catalytic activity">
    <reaction evidence="1">
        <text>ATP + protein L-histidine = ADP + protein N-phospho-L-histidine.</text>
        <dbReference type="EC" id="2.7.13.3"/>
    </reaction>
</comment>
<evidence type="ECO:0000256" key="3">
    <source>
        <dbReference type="ARBA" id="ARBA00004651"/>
    </source>
</evidence>
<reference evidence="11 12" key="1">
    <citation type="submission" date="2018-01" db="EMBL/GenBank/DDBJ databases">
        <title>Draft genome sequences of six Vibrio diazotrophicus strains isolated from deep-sea sediments of the Baltic Sea.</title>
        <authorList>
            <person name="Castillo D."/>
            <person name="Vandieken V."/>
            <person name="Chiang O."/>
            <person name="Middelboe M."/>
        </authorList>
    </citation>
    <scope>NUCLEOTIDE SEQUENCE [LARGE SCALE GENOMIC DNA]</scope>
    <source>
        <strain evidence="11 12">60.27F</strain>
    </source>
</reference>
<evidence type="ECO:0000256" key="7">
    <source>
        <dbReference type="ARBA" id="ARBA00022692"/>
    </source>
</evidence>
<evidence type="ECO:0000256" key="9">
    <source>
        <dbReference type="SAM" id="Phobius"/>
    </source>
</evidence>
<organism evidence="11 12">
    <name type="scientific">Vibrio diazotrophicus</name>
    <dbReference type="NCBI Taxonomy" id="685"/>
    <lineage>
        <taxon>Bacteria</taxon>
        <taxon>Pseudomonadati</taxon>
        <taxon>Pseudomonadota</taxon>
        <taxon>Gammaproteobacteria</taxon>
        <taxon>Vibrionales</taxon>
        <taxon>Vibrionaceae</taxon>
        <taxon>Vibrio</taxon>
    </lineage>
</organism>
<dbReference type="Gene3D" id="1.10.287.130">
    <property type="match status" value="1"/>
</dbReference>
<keyword evidence="9" id="KW-0472">Membrane</keyword>
<feature type="transmembrane region" description="Helical" evidence="9">
    <location>
        <begin position="318"/>
        <end position="337"/>
    </location>
</feature>
<evidence type="ECO:0000259" key="10">
    <source>
        <dbReference type="PROSITE" id="PS50109"/>
    </source>
</evidence>
<keyword evidence="7 9" id="KW-0812">Transmembrane</keyword>
<dbReference type="InterPro" id="IPR036890">
    <property type="entry name" value="HATPase_C_sf"/>
</dbReference>
<gene>
    <name evidence="11" type="ORF">C1N32_18495</name>
</gene>
<dbReference type="InterPro" id="IPR004358">
    <property type="entry name" value="Sig_transdc_His_kin-like_C"/>
</dbReference>
<evidence type="ECO:0000256" key="5">
    <source>
        <dbReference type="ARBA" id="ARBA00022475"/>
    </source>
</evidence>
<proteinExistence type="predicted"/>
<keyword evidence="8 9" id="KW-1133">Transmembrane helix</keyword>
<dbReference type="PANTHER" id="PTHR43065">
    <property type="entry name" value="SENSOR HISTIDINE KINASE"/>
    <property type="match status" value="1"/>
</dbReference>
<evidence type="ECO:0000256" key="8">
    <source>
        <dbReference type="ARBA" id="ARBA00022989"/>
    </source>
</evidence>
<dbReference type="CDD" id="cd00082">
    <property type="entry name" value="HisKA"/>
    <property type="match status" value="1"/>
</dbReference>
<evidence type="ECO:0000256" key="2">
    <source>
        <dbReference type="ARBA" id="ARBA00004533"/>
    </source>
</evidence>
<dbReference type="PROSITE" id="PS50109">
    <property type="entry name" value="HIS_KIN"/>
    <property type="match status" value="1"/>
</dbReference>
<dbReference type="InterPro" id="IPR048760">
    <property type="entry name" value="VP0354-like_sensor_dom"/>
</dbReference>
<evidence type="ECO:0000256" key="6">
    <source>
        <dbReference type="ARBA" id="ARBA00022553"/>
    </source>
</evidence>
<dbReference type="Pfam" id="PF02518">
    <property type="entry name" value="HATPase_c"/>
    <property type="match status" value="1"/>
</dbReference>
<comment type="subcellular location">
    <subcellularLocation>
        <location evidence="2">Cell inner membrane</location>
    </subcellularLocation>
    <subcellularLocation>
        <location evidence="3">Cell membrane</location>
        <topology evidence="3">Multi-pass membrane protein</topology>
    </subcellularLocation>
</comment>
<dbReference type="SUPFAM" id="SSF47384">
    <property type="entry name" value="Homodimeric domain of signal transducing histidine kinase"/>
    <property type="match status" value="1"/>
</dbReference>
<dbReference type="InterPro" id="IPR005467">
    <property type="entry name" value="His_kinase_dom"/>
</dbReference>
<dbReference type="SMART" id="SM00387">
    <property type="entry name" value="HATPase_c"/>
    <property type="match status" value="1"/>
</dbReference>
<dbReference type="InterPro" id="IPR036097">
    <property type="entry name" value="HisK_dim/P_sf"/>
</dbReference>
<name>A0A2J8HWD7_VIBDI</name>
<dbReference type="SUPFAM" id="SSF55874">
    <property type="entry name" value="ATPase domain of HSP90 chaperone/DNA topoisomerase II/histidine kinase"/>
    <property type="match status" value="1"/>
</dbReference>
<keyword evidence="5" id="KW-1003">Cell membrane</keyword>
<dbReference type="SUPFAM" id="SSF103190">
    <property type="entry name" value="Sensory domain-like"/>
    <property type="match status" value="2"/>
</dbReference>
<sequence length="639" mass="71589">MNVNKLEQSARRNILVLFLFGLFISGLLGGLLYQNDINNRLDSVAVEQQRKIAQAEVLWGQKIGDIRNTIQILFRSPAFTYALASDSPLNSDLIRRIFISFVESVDPLMQVRWLDENGIEKVRVDVKDGNIIVADNNVLQDKSSRYYVEQGLNAGDGRIYLSNVDLNVENGVIEVPFRPTIRATIKTGATHGLHSGLLVLNYDVGGLLDVIRSFDSDRVNLQLIDTDGYWLKNVDHTLEWGRDLKETTHNIAVHNPEVWSQINKQKSLSRFNHPLGFASYECNNVTGNLLSEDIVRSPTLCFVATTSVSVLNKLKIDALIPSLALCATIVLFGIFILRREWDLKMQLIKLYRQQEKDKKKIEQSSEYNRNLLNQQQLLQHDLVESRKLSALGMMVAGVAHELNTPIGTAILAASRLRAEHKRLTQAVEEGLSKSALDQYLISTETGLELVENSQKKAATLIRSFKRLAIDRVREDVVSYRLDVVVGDLLATLSPRFKESQIEYDIQVDPIEMVGRPGSVSHVLQNLLVNAMQHAFKKEIGGKISVKAQLCSNGRDVEIRVSDNGKGIAPEVLPNIFDPFVTTNRAEGNTGLGMHFVHQWVTNSLNGSIKVESELLKGTTFIIKMPKQCQQERQASDASN</sequence>
<dbReference type="AlphaFoldDB" id="A0A2J8HWD7"/>
<evidence type="ECO:0000313" key="11">
    <source>
        <dbReference type="EMBL" id="PNI02585.1"/>
    </source>
</evidence>
<protein>
    <recommendedName>
        <fullName evidence="4">histidine kinase</fullName>
        <ecNumber evidence="4">2.7.13.3</ecNumber>
    </recommendedName>
</protein>
<dbReference type="InterPro" id="IPR029151">
    <property type="entry name" value="Sensor-like_sf"/>
</dbReference>
<accession>A0A2J8HWD7</accession>
<dbReference type="GO" id="GO:0005886">
    <property type="term" value="C:plasma membrane"/>
    <property type="evidence" value="ECO:0007669"/>
    <property type="project" value="UniProtKB-SubCell"/>
</dbReference>
<dbReference type="InterPro" id="IPR003594">
    <property type="entry name" value="HATPase_dom"/>
</dbReference>
<dbReference type="PRINTS" id="PR00344">
    <property type="entry name" value="BCTRLSENSOR"/>
</dbReference>
<evidence type="ECO:0000256" key="4">
    <source>
        <dbReference type="ARBA" id="ARBA00012438"/>
    </source>
</evidence>
<dbReference type="EMBL" id="POSK01000015">
    <property type="protein sequence ID" value="PNI02585.1"/>
    <property type="molecule type" value="Genomic_DNA"/>
</dbReference>
<evidence type="ECO:0000313" key="12">
    <source>
        <dbReference type="Proteomes" id="UP000236449"/>
    </source>
</evidence>
<dbReference type="Gene3D" id="3.30.450.20">
    <property type="entry name" value="PAS domain"/>
    <property type="match status" value="2"/>
</dbReference>
<keyword evidence="6" id="KW-0597">Phosphoprotein</keyword>
<dbReference type="InterPro" id="IPR003661">
    <property type="entry name" value="HisK_dim/P_dom"/>
</dbReference>
<dbReference type="Proteomes" id="UP000236449">
    <property type="component" value="Unassembled WGS sequence"/>
</dbReference>
<dbReference type="EC" id="2.7.13.3" evidence="4"/>
<feature type="domain" description="Histidine kinase" evidence="10">
    <location>
        <begin position="397"/>
        <end position="628"/>
    </location>
</feature>
<dbReference type="Gene3D" id="3.30.565.10">
    <property type="entry name" value="Histidine kinase-like ATPase, C-terminal domain"/>
    <property type="match status" value="1"/>
</dbReference>